<dbReference type="AlphaFoldDB" id="A0A6A5UXK7"/>
<dbReference type="Proteomes" id="UP000800036">
    <property type="component" value="Unassembled WGS sequence"/>
</dbReference>
<proteinExistence type="predicted"/>
<gene>
    <name evidence="1" type="ORF">BU23DRAFT_240786</name>
</gene>
<reference evidence="1" key="1">
    <citation type="journal article" date="2020" name="Stud. Mycol.">
        <title>101 Dothideomycetes genomes: a test case for predicting lifestyles and emergence of pathogens.</title>
        <authorList>
            <person name="Haridas S."/>
            <person name="Albert R."/>
            <person name="Binder M."/>
            <person name="Bloem J."/>
            <person name="Labutti K."/>
            <person name="Salamov A."/>
            <person name="Andreopoulos B."/>
            <person name="Baker S."/>
            <person name="Barry K."/>
            <person name="Bills G."/>
            <person name="Bluhm B."/>
            <person name="Cannon C."/>
            <person name="Castanera R."/>
            <person name="Culley D."/>
            <person name="Daum C."/>
            <person name="Ezra D."/>
            <person name="Gonzalez J."/>
            <person name="Henrissat B."/>
            <person name="Kuo A."/>
            <person name="Liang C."/>
            <person name="Lipzen A."/>
            <person name="Lutzoni F."/>
            <person name="Magnuson J."/>
            <person name="Mondo S."/>
            <person name="Nolan M."/>
            <person name="Ohm R."/>
            <person name="Pangilinan J."/>
            <person name="Park H.-J."/>
            <person name="Ramirez L."/>
            <person name="Alfaro M."/>
            <person name="Sun H."/>
            <person name="Tritt A."/>
            <person name="Yoshinaga Y."/>
            <person name="Zwiers L.-H."/>
            <person name="Turgeon B."/>
            <person name="Goodwin S."/>
            <person name="Spatafora J."/>
            <person name="Crous P."/>
            <person name="Grigoriev I."/>
        </authorList>
    </citation>
    <scope>NUCLEOTIDE SEQUENCE</scope>
    <source>
        <strain evidence="1">CBS 107.79</strain>
    </source>
</reference>
<sequence length="154" mass="17492">MSFACPWGSSCVATLDEEGQLRFWPTRMVAIHTIRSQMTHSVRFARLLSPSRQQFDRSRLCMHNDRLGSLTLACEDWHPYPSTVPSQTARASHSRPAVRPNHFQIALWLPSPLRRPYQQHPCRQTQSTFSAPAPFQPLLIVCLSRSQGSTSPAH</sequence>
<evidence type="ECO:0000313" key="1">
    <source>
        <dbReference type="EMBL" id="KAF1969398.1"/>
    </source>
</evidence>
<dbReference type="EMBL" id="ML976710">
    <property type="protein sequence ID" value="KAF1969398.1"/>
    <property type="molecule type" value="Genomic_DNA"/>
</dbReference>
<accession>A0A6A5UXK7</accession>
<protein>
    <submittedName>
        <fullName evidence="1">Uncharacterized protein</fullName>
    </submittedName>
</protein>
<organism evidence="1 2">
    <name type="scientific">Bimuria novae-zelandiae CBS 107.79</name>
    <dbReference type="NCBI Taxonomy" id="1447943"/>
    <lineage>
        <taxon>Eukaryota</taxon>
        <taxon>Fungi</taxon>
        <taxon>Dikarya</taxon>
        <taxon>Ascomycota</taxon>
        <taxon>Pezizomycotina</taxon>
        <taxon>Dothideomycetes</taxon>
        <taxon>Pleosporomycetidae</taxon>
        <taxon>Pleosporales</taxon>
        <taxon>Massarineae</taxon>
        <taxon>Didymosphaeriaceae</taxon>
        <taxon>Bimuria</taxon>
    </lineage>
</organism>
<name>A0A6A5UXK7_9PLEO</name>
<keyword evidence="2" id="KW-1185">Reference proteome</keyword>
<evidence type="ECO:0000313" key="2">
    <source>
        <dbReference type="Proteomes" id="UP000800036"/>
    </source>
</evidence>